<sequence length="451" mass="49665">MAPKRGASHARGPTRGRTTRRGRGGRVQDEASVHDERAGNEVSQPGETDDRDERQTKARHDRREQEVNQTGQLAAEIVAALAAQNLLKTPSTGSDARECMKDFRRMDAPTFDGDISDPLRPNHWLADIRKLFTALGINDDTTRVNLVACQFTKAANEWWDSVLALRKDTRRLDRLARGVEEPDVENMTWAEFEAIFEAQYFPESLKDQFRDQFENLKKGDTPISEYSMRFQQLSRFAPELVNTEEGKCKRFLKGLEDPLRSLVIASRCKTFAEMVETARTLEVSSGVSSGAKKEVTRPTQTTTSAPSSYYGGQGHKRSRDQFQTSHSQSGIRVPSSSGSRGGSARPPLVCHQCNRAGHVRAYCPFLPGPHSQGTQFSGTCFACGKTGHIARNCTRGGGARSVSGPIQQPRGGHSFSRGSHGQSQYRQGSTGQGQRFIERGASSSTPSQGSV</sequence>
<dbReference type="Proteomes" id="UP000828048">
    <property type="component" value="Chromosome 2"/>
</dbReference>
<evidence type="ECO:0000313" key="1">
    <source>
        <dbReference type="EMBL" id="KAH7834632.1"/>
    </source>
</evidence>
<proteinExistence type="predicted"/>
<dbReference type="EMBL" id="CM037152">
    <property type="protein sequence ID" value="KAH7834632.1"/>
    <property type="molecule type" value="Genomic_DNA"/>
</dbReference>
<keyword evidence="2" id="KW-1185">Reference proteome</keyword>
<evidence type="ECO:0000313" key="2">
    <source>
        <dbReference type="Proteomes" id="UP000828048"/>
    </source>
</evidence>
<gene>
    <name evidence="1" type="ORF">Vadar_018111</name>
</gene>
<accession>A0ACB7X1N1</accession>
<reference evidence="1 2" key="1">
    <citation type="journal article" date="2021" name="Hortic Res">
        <title>High-quality reference genome and annotation aids understanding of berry development for evergreen blueberry (Vaccinium darrowii).</title>
        <authorList>
            <person name="Yu J."/>
            <person name="Hulse-Kemp A.M."/>
            <person name="Babiker E."/>
            <person name="Staton M."/>
        </authorList>
    </citation>
    <scope>NUCLEOTIDE SEQUENCE [LARGE SCALE GENOMIC DNA]</scope>
    <source>
        <strain evidence="2">cv. NJ 8807/NJ 8810</strain>
        <tissue evidence="1">Young leaf</tissue>
    </source>
</reference>
<organism evidence="1 2">
    <name type="scientific">Vaccinium darrowii</name>
    <dbReference type="NCBI Taxonomy" id="229202"/>
    <lineage>
        <taxon>Eukaryota</taxon>
        <taxon>Viridiplantae</taxon>
        <taxon>Streptophyta</taxon>
        <taxon>Embryophyta</taxon>
        <taxon>Tracheophyta</taxon>
        <taxon>Spermatophyta</taxon>
        <taxon>Magnoliopsida</taxon>
        <taxon>eudicotyledons</taxon>
        <taxon>Gunneridae</taxon>
        <taxon>Pentapetalae</taxon>
        <taxon>asterids</taxon>
        <taxon>Ericales</taxon>
        <taxon>Ericaceae</taxon>
        <taxon>Vaccinioideae</taxon>
        <taxon>Vaccinieae</taxon>
        <taxon>Vaccinium</taxon>
    </lineage>
</organism>
<comment type="caution">
    <text evidence="1">The sequence shown here is derived from an EMBL/GenBank/DDBJ whole genome shotgun (WGS) entry which is preliminary data.</text>
</comment>
<name>A0ACB7X1N1_9ERIC</name>
<protein>
    <submittedName>
        <fullName evidence="1">Uncharacterized protein</fullName>
    </submittedName>
</protein>